<name>A0A9P7YLI8_9HELO</name>
<feature type="region of interest" description="Disordered" evidence="1">
    <location>
        <begin position="76"/>
        <end position="105"/>
    </location>
</feature>
<sequence length="199" mass="21994">MTSNCLPPASSARTTESTCQVTPSICPVPNAGKIGTLHVPFSINGPYREGTNSHNTIENVIINFDTPPYVRRPHHEGINSDGNVPNGASIDTTDTPATLPDATADVGVDQGDGKLGIKHLSIQLFDTLALNIQTFSLYQWYKDWDTQREGKAMIRTLSCMIYWQCKILIRDLTSAPNDVMAESLLIVIFVLTTWVFLQW</sequence>
<dbReference type="Proteomes" id="UP000824998">
    <property type="component" value="Unassembled WGS sequence"/>
</dbReference>
<protein>
    <submittedName>
        <fullName evidence="2">Uncharacterized protein</fullName>
    </submittedName>
</protein>
<dbReference type="AlphaFoldDB" id="A0A9P7YLI8"/>
<evidence type="ECO:0000256" key="1">
    <source>
        <dbReference type="SAM" id="MobiDB-lite"/>
    </source>
</evidence>
<gene>
    <name evidence="2" type="ORF">BJ875DRAFT_482881</name>
</gene>
<reference evidence="2" key="1">
    <citation type="journal article" date="2021" name="IMA Fungus">
        <title>Genomic characterization of three marine fungi, including Emericellopsis atlantica sp. nov. with signatures of a generalist lifestyle and marine biomass degradation.</title>
        <authorList>
            <person name="Hagestad O.C."/>
            <person name="Hou L."/>
            <person name="Andersen J.H."/>
            <person name="Hansen E.H."/>
            <person name="Altermark B."/>
            <person name="Li C."/>
            <person name="Kuhnert E."/>
            <person name="Cox R.J."/>
            <person name="Crous P.W."/>
            <person name="Spatafora J.W."/>
            <person name="Lail K."/>
            <person name="Amirebrahimi M."/>
            <person name="Lipzen A."/>
            <person name="Pangilinan J."/>
            <person name="Andreopoulos W."/>
            <person name="Hayes R.D."/>
            <person name="Ng V."/>
            <person name="Grigoriev I.V."/>
            <person name="Jackson S.A."/>
            <person name="Sutton T.D.S."/>
            <person name="Dobson A.D.W."/>
            <person name="Rama T."/>
        </authorList>
    </citation>
    <scope>NUCLEOTIDE SEQUENCE</scope>
    <source>
        <strain evidence="2">TRa018bII</strain>
    </source>
</reference>
<dbReference type="EMBL" id="MU251422">
    <property type="protein sequence ID" value="KAG9235780.1"/>
    <property type="molecule type" value="Genomic_DNA"/>
</dbReference>
<organism evidence="2 3">
    <name type="scientific">Amylocarpus encephaloides</name>
    <dbReference type="NCBI Taxonomy" id="45428"/>
    <lineage>
        <taxon>Eukaryota</taxon>
        <taxon>Fungi</taxon>
        <taxon>Dikarya</taxon>
        <taxon>Ascomycota</taxon>
        <taxon>Pezizomycotina</taxon>
        <taxon>Leotiomycetes</taxon>
        <taxon>Helotiales</taxon>
        <taxon>Helotiales incertae sedis</taxon>
        <taxon>Amylocarpus</taxon>
    </lineage>
</organism>
<keyword evidence="3" id="KW-1185">Reference proteome</keyword>
<evidence type="ECO:0000313" key="3">
    <source>
        <dbReference type="Proteomes" id="UP000824998"/>
    </source>
</evidence>
<feature type="compositionally biased region" description="Low complexity" evidence="1">
    <location>
        <begin position="91"/>
        <end position="105"/>
    </location>
</feature>
<evidence type="ECO:0000313" key="2">
    <source>
        <dbReference type="EMBL" id="KAG9235780.1"/>
    </source>
</evidence>
<comment type="caution">
    <text evidence="2">The sequence shown here is derived from an EMBL/GenBank/DDBJ whole genome shotgun (WGS) entry which is preliminary data.</text>
</comment>
<proteinExistence type="predicted"/>
<accession>A0A9P7YLI8</accession>